<dbReference type="PANTHER" id="PTHR31793">
    <property type="entry name" value="4-HYDROXYBENZOYL-COA THIOESTERASE FAMILY MEMBER"/>
    <property type="match status" value="1"/>
</dbReference>
<dbReference type="GO" id="GO:0047617">
    <property type="term" value="F:fatty acyl-CoA hydrolase activity"/>
    <property type="evidence" value="ECO:0007669"/>
    <property type="project" value="TreeGrafter"/>
</dbReference>
<gene>
    <name evidence="1" type="ORF">D9X91_01085</name>
</gene>
<evidence type="ECO:0000313" key="2">
    <source>
        <dbReference type="Proteomes" id="UP000276770"/>
    </source>
</evidence>
<dbReference type="CDD" id="cd00586">
    <property type="entry name" value="4HBT"/>
    <property type="match status" value="1"/>
</dbReference>
<reference evidence="1 2" key="1">
    <citation type="submission" date="2018-10" db="EMBL/GenBank/DDBJ databases">
        <title>Falsibacillus sp. genome draft.</title>
        <authorList>
            <person name="Shi S."/>
        </authorList>
    </citation>
    <scope>NUCLEOTIDE SEQUENCE [LARGE SCALE GENOMIC DNA]</scope>
    <source>
        <strain evidence="1 2">GY 10110</strain>
    </source>
</reference>
<protein>
    <submittedName>
        <fullName evidence="1">Acyl-CoA thioesterase</fullName>
    </submittedName>
</protein>
<dbReference type="PANTHER" id="PTHR31793:SF24">
    <property type="entry name" value="LONG-CHAIN ACYL-COA THIOESTERASE FADM"/>
    <property type="match status" value="1"/>
</dbReference>
<accession>A0A3L7K4N4</accession>
<dbReference type="OrthoDB" id="9799036at2"/>
<dbReference type="EMBL" id="RCVZ01000001">
    <property type="protein sequence ID" value="RLQ98013.1"/>
    <property type="molecule type" value="Genomic_DNA"/>
</dbReference>
<sequence>MRSLLKSIKEGFLVLNRVNYIDEPESWKEAFSFSHSIKVRFSETDMFGHLNNTVPFTYFEEARIEFFKFLGFMQDWVHPDSGEIPVVADLQCDFIQQVFFGQTIQVHVKPESIGNSSMDLHYMGTNEDGCICFVGRGTIVQMSKKTGKGAPWTEDMKERMANAGKRSNCYSF</sequence>
<dbReference type="InterPro" id="IPR050563">
    <property type="entry name" value="4-hydroxybenzoyl-CoA_TE"/>
</dbReference>
<dbReference type="Pfam" id="PF13279">
    <property type="entry name" value="4HBT_2"/>
    <property type="match status" value="1"/>
</dbReference>
<dbReference type="Gene3D" id="3.10.129.10">
    <property type="entry name" value="Hotdog Thioesterase"/>
    <property type="match status" value="1"/>
</dbReference>
<dbReference type="SUPFAM" id="SSF54637">
    <property type="entry name" value="Thioesterase/thiol ester dehydrase-isomerase"/>
    <property type="match status" value="1"/>
</dbReference>
<evidence type="ECO:0000313" key="1">
    <source>
        <dbReference type="EMBL" id="RLQ98013.1"/>
    </source>
</evidence>
<proteinExistence type="predicted"/>
<keyword evidence="2" id="KW-1185">Reference proteome</keyword>
<dbReference type="AlphaFoldDB" id="A0A3L7K4N4"/>
<dbReference type="Proteomes" id="UP000276770">
    <property type="component" value="Unassembled WGS sequence"/>
</dbReference>
<dbReference type="InterPro" id="IPR029069">
    <property type="entry name" value="HotDog_dom_sf"/>
</dbReference>
<organism evidence="1 2">
    <name type="scientific">Falsibacillus albus</name>
    <dbReference type="NCBI Taxonomy" id="2478915"/>
    <lineage>
        <taxon>Bacteria</taxon>
        <taxon>Bacillati</taxon>
        <taxon>Bacillota</taxon>
        <taxon>Bacilli</taxon>
        <taxon>Bacillales</taxon>
        <taxon>Bacillaceae</taxon>
        <taxon>Falsibacillus</taxon>
    </lineage>
</organism>
<name>A0A3L7K4N4_9BACI</name>
<comment type="caution">
    <text evidence="1">The sequence shown here is derived from an EMBL/GenBank/DDBJ whole genome shotgun (WGS) entry which is preliminary data.</text>
</comment>